<dbReference type="InterPro" id="IPR015421">
    <property type="entry name" value="PyrdxlP-dep_Trfase_major"/>
</dbReference>
<dbReference type="PANTHER" id="PTHR43277:SF4">
    <property type="entry name" value="ARGININE DECARBOXYLASE"/>
    <property type="match status" value="1"/>
</dbReference>
<gene>
    <name evidence="3" type="ORF">FSW04_05765</name>
</gene>
<dbReference type="OrthoDB" id="9815233at2"/>
<keyword evidence="4" id="KW-1185">Reference proteome</keyword>
<dbReference type="Gene3D" id="3.40.640.10">
    <property type="entry name" value="Type I PLP-dependent aspartate aminotransferase-like (Major domain)"/>
    <property type="match status" value="1"/>
</dbReference>
<reference evidence="3 4" key="1">
    <citation type="journal article" date="2018" name="J. Microbiol.">
        <title>Baekduia soli gen. nov., sp. nov., a novel bacterium isolated from the soil of Baekdu Mountain and proposal of a novel family name, Baekduiaceae fam. nov.</title>
        <authorList>
            <person name="An D.S."/>
            <person name="Siddiqi M.Z."/>
            <person name="Kim K.H."/>
            <person name="Yu H.S."/>
            <person name="Im W.T."/>
        </authorList>
    </citation>
    <scope>NUCLEOTIDE SEQUENCE [LARGE SCALE GENOMIC DNA]</scope>
    <source>
        <strain evidence="3 4">BR7-21</strain>
    </source>
</reference>
<comment type="cofactor">
    <cofactor evidence="1">
        <name>pyridoxal 5'-phosphate</name>
        <dbReference type="ChEBI" id="CHEBI:597326"/>
    </cofactor>
</comment>
<dbReference type="PANTHER" id="PTHR43277">
    <property type="entry name" value="ARGININE DECARBOXYLASE"/>
    <property type="match status" value="1"/>
</dbReference>
<dbReference type="Proteomes" id="UP000321805">
    <property type="component" value="Chromosome"/>
</dbReference>
<dbReference type="AlphaFoldDB" id="A0A5B8U2E4"/>
<accession>A0A5B8U2E4</accession>
<organism evidence="3 4">
    <name type="scientific">Baekduia soli</name>
    <dbReference type="NCBI Taxonomy" id="496014"/>
    <lineage>
        <taxon>Bacteria</taxon>
        <taxon>Bacillati</taxon>
        <taxon>Actinomycetota</taxon>
        <taxon>Thermoleophilia</taxon>
        <taxon>Solirubrobacterales</taxon>
        <taxon>Baekduiaceae</taxon>
        <taxon>Baekduia</taxon>
    </lineage>
</organism>
<keyword evidence="2" id="KW-0663">Pyridoxal phosphate</keyword>
<name>A0A5B8U2E4_9ACTN</name>
<evidence type="ECO:0000256" key="1">
    <source>
        <dbReference type="ARBA" id="ARBA00001933"/>
    </source>
</evidence>
<protein>
    <recommendedName>
        <fullName evidence="5">Aminotransferase class V-fold PLP-dependent enzyme</fullName>
    </recommendedName>
</protein>
<evidence type="ECO:0000256" key="2">
    <source>
        <dbReference type="ARBA" id="ARBA00022898"/>
    </source>
</evidence>
<proteinExistence type="predicted"/>
<evidence type="ECO:0000313" key="3">
    <source>
        <dbReference type="EMBL" id="QEC47143.1"/>
    </source>
</evidence>
<dbReference type="InterPro" id="IPR015424">
    <property type="entry name" value="PyrdxlP-dep_Trfase"/>
</dbReference>
<sequence length="89" mass="9553">MMADLVDPITSPITPSPIVAVLDEQVGRHRGRGPRPLRALQVVVDEAWGGHLHFHPGLRRSAMDAGADLCVQSTHKLAGGLQRTGLTSR</sequence>
<evidence type="ECO:0000313" key="4">
    <source>
        <dbReference type="Proteomes" id="UP000321805"/>
    </source>
</evidence>
<dbReference type="KEGG" id="bsol:FSW04_05765"/>
<dbReference type="EMBL" id="CP042430">
    <property type="protein sequence ID" value="QEC47143.1"/>
    <property type="molecule type" value="Genomic_DNA"/>
</dbReference>
<dbReference type="InterPro" id="IPR052357">
    <property type="entry name" value="Orn_Lys_Arg_decarboxylase-I"/>
</dbReference>
<dbReference type="SUPFAM" id="SSF53383">
    <property type="entry name" value="PLP-dependent transferases"/>
    <property type="match status" value="1"/>
</dbReference>
<evidence type="ECO:0008006" key="5">
    <source>
        <dbReference type="Google" id="ProtNLM"/>
    </source>
</evidence>